<dbReference type="GO" id="GO:0003723">
    <property type="term" value="F:RNA binding"/>
    <property type="evidence" value="ECO:0007669"/>
    <property type="project" value="UniProtKB-UniRule"/>
</dbReference>
<evidence type="ECO:0000256" key="9">
    <source>
        <dbReference type="SAM" id="Coils"/>
    </source>
</evidence>
<feature type="domain" description="GH18" evidence="12">
    <location>
        <begin position="1938"/>
        <end position="1992"/>
    </location>
</feature>
<accession>A0A1J1J6B9</accession>
<evidence type="ECO:0000256" key="6">
    <source>
        <dbReference type="ARBA" id="ARBA00023157"/>
    </source>
</evidence>
<dbReference type="SMART" id="SM00636">
    <property type="entry name" value="Glyco_18"/>
    <property type="match status" value="2"/>
</dbReference>
<dbReference type="SUPFAM" id="SSF51445">
    <property type="entry name" value="(Trans)glycosidases"/>
    <property type="match status" value="3"/>
</dbReference>
<dbReference type="Pfam" id="PF00076">
    <property type="entry name" value="RRM_1"/>
    <property type="match status" value="3"/>
</dbReference>
<keyword evidence="6" id="KW-1015">Disulfide bond</keyword>
<dbReference type="PROSITE" id="PS50102">
    <property type="entry name" value="RRM"/>
    <property type="match status" value="3"/>
</dbReference>
<dbReference type="InterPro" id="IPR012677">
    <property type="entry name" value="Nucleotide-bd_a/b_plait_sf"/>
</dbReference>
<protein>
    <submittedName>
        <fullName evidence="13">CLUMA_CG020886, isoform A</fullName>
    </submittedName>
</protein>
<dbReference type="PANTHER" id="PTHR16001">
    <property type="entry name" value="ECTO-NOX DISULFIDE-THIOL EXCHANGER"/>
    <property type="match status" value="1"/>
</dbReference>
<keyword evidence="5 8" id="KW-0694">RNA-binding</keyword>
<dbReference type="PROSITE" id="PS51910">
    <property type="entry name" value="GH18_2"/>
    <property type="match status" value="3"/>
</dbReference>
<feature type="domain" description="RRM" evidence="11">
    <location>
        <begin position="1713"/>
        <end position="1792"/>
    </location>
</feature>
<feature type="domain" description="GH18" evidence="12">
    <location>
        <begin position="1192"/>
        <end position="1610"/>
    </location>
</feature>
<evidence type="ECO:0000313" key="13">
    <source>
        <dbReference type="EMBL" id="CRL07957.1"/>
    </source>
</evidence>
<dbReference type="InterPro" id="IPR056611">
    <property type="entry name" value="ENOX1/2_dom"/>
</dbReference>
<evidence type="ECO:0000256" key="2">
    <source>
        <dbReference type="ARBA" id="ARBA00006606"/>
    </source>
</evidence>
<keyword evidence="14" id="KW-1185">Reference proteome</keyword>
<dbReference type="InterPro" id="IPR017853">
    <property type="entry name" value="GH"/>
</dbReference>
<reference evidence="13 14" key="1">
    <citation type="submission" date="2015-04" db="EMBL/GenBank/DDBJ databases">
        <authorList>
            <person name="Syromyatnikov M.Y."/>
            <person name="Popov V.N."/>
        </authorList>
    </citation>
    <scope>NUCLEOTIDE SEQUENCE [LARGE SCALE GENOMIC DNA]</scope>
</reference>
<dbReference type="SMART" id="SM00360">
    <property type="entry name" value="RRM"/>
    <property type="match status" value="3"/>
</dbReference>
<keyword evidence="4" id="KW-0732">Signal</keyword>
<feature type="compositionally biased region" description="Acidic residues" evidence="10">
    <location>
        <begin position="1002"/>
        <end position="1011"/>
    </location>
</feature>
<evidence type="ECO:0000256" key="1">
    <source>
        <dbReference type="ARBA" id="ARBA00004613"/>
    </source>
</evidence>
<dbReference type="InterPro" id="IPR038876">
    <property type="entry name" value="ENOX"/>
</dbReference>
<dbReference type="Gene3D" id="3.20.20.80">
    <property type="entry name" value="Glycosidases"/>
    <property type="match status" value="3"/>
</dbReference>
<keyword evidence="3" id="KW-0964">Secreted</keyword>
<feature type="region of interest" description="Disordered" evidence="10">
    <location>
        <begin position="285"/>
        <end position="308"/>
    </location>
</feature>
<dbReference type="SUPFAM" id="SSF54556">
    <property type="entry name" value="Chitinase insertion domain"/>
    <property type="match status" value="2"/>
</dbReference>
<dbReference type="FunFam" id="3.20.20.80:FF:000071">
    <property type="entry name" value="Imaginal disc growth factor"/>
    <property type="match status" value="1"/>
</dbReference>
<dbReference type="EMBL" id="CVRI01000074">
    <property type="protein sequence ID" value="CRL07957.1"/>
    <property type="molecule type" value="Genomic_DNA"/>
</dbReference>
<dbReference type="GO" id="GO:0016491">
    <property type="term" value="F:oxidoreductase activity"/>
    <property type="evidence" value="ECO:0007669"/>
    <property type="project" value="InterPro"/>
</dbReference>
<feature type="region of interest" description="Disordered" evidence="10">
    <location>
        <begin position="841"/>
        <end position="864"/>
    </location>
</feature>
<comment type="similarity">
    <text evidence="2">Belongs to the glycosyl hydrolase 18 family. IDGF subfamily.</text>
</comment>
<feature type="compositionally biased region" description="Basic and acidic residues" evidence="10">
    <location>
        <begin position="285"/>
        <end position="300"/>
    </location>
</feature>
<feature type="compositionally biased region" description="Basic and acidic residues" evidence="10">
    <location>
        <begin position="841"/>
        <end position="856"/>
    </location>
</feature>
<proteinExistence type="inferred from homology"/>
<dbReference type="InterPro" id="IPR029070">
    <property type="entry name" value="Chitinase_insertion_sf"/>
</dbReference>
<dbReference type="InterPro" id="IPR001223">
    <property type="entry name" value="Glyco_hydro18_cat"/>
</dbReference>
<feature type="region of interest" description="Disordered" evidence="10">
    <location>
        <begin position="1001"/>
        <end position="1029"/>
    </location>
</feature>
<evidence type="ECO:0000259" key="11">
    <source>
        <dbReference type="PROSITE" id="PS50102"/>
    </source>
</evidence>
<feature type="region of interest" description="Disordered" evidence="10">
    <location>
        <begin position="70"/>
        <end position="92"/>
    </location>
</feature>
<dbReference type="GO" id="GO:0005576">
    <property type="term" value="C:extracellular region"/>
    <property type="evidence" value="ECO:0007669"/>
    <property type="project" value="UniProtKB-SubCell"/>
</dbReference>
<evidence type="ECO:0000256" key="5">
    <source>
        <dbReference type="ARBA" id="ARBA00022884"/>
    </source>
</evidence>
<feature type="compositionally biased region" description="Basic and acidic residues" evidence="10">
    <location>
        <begin position="1804"/>
        <end position="1819"/>
    </location>
</feature>
<dbReference type="GO" id="GO:0008061">
    <property type="term" value="F:chitin binding"/>
    <property type="evidence" value="ECO:0007669"/>
    <property type="project" value="InterPro"/>
</dbReference>
<evidence type="ECO:0000256" key="8">
    <source>
        <dbReference type="PROSITE-ProRule" id="PRU00176"/>
    </source>
</evidence>
<keyword evidence="9" id="KW-0175">Coiled coil</keyword>
<dbReference type="Gene3D" id="3.10.50.10">
    <property type="match status" value="2"/>
</dbReference>
<evidence type="ECO:0000256" key="10">
    <source>
        <dbReference type="SAM" id="MobiDB-lite"/>
    </source>
</evidence>
<evidence type="ECO:0000259" key="12">
    <source>
        <dbReference type="PROSITE" id="PS51910"/>
    </source>
</evidence>
<feature type="region of interest" description="Disordered" evidence="10">
    <location>
        <begin position="1804"/>
        <end position="1827"/>
    </location>
</feature>
<organism evidence="13 14">
    <name type="scientific">Clunio marinus</name>
    <dbReference type="NCBI Taxonomy" id="568069"/>
    <lineage>
        <taxon>Eukaryota</taxon>
        <taxon>Metazoa</taxon>
        <taxon>Ecdysozoa</taxon>
        <taxon>Arthropoda</taxon>
        <taxon>Hexapoda</taxon>
        <taxon>Insecta</taxon>
        <taxon>Pterygota</taxon>
        <taxon>Neoptera</taxon>
        <taxon>Endopterygota</taxon>
        <taxon>Diptera</taxon>
        <taxon>Nematocera</taxon>
        <taxon>Chironomoidea</taxon>
        <taxon>Chironomidae</taxon>
        <taxon>Clunio</taxon>
    </lineage>
</organism>
<comment type="subcellular location">
    <subcellularLocation>
        <location evidence="1">Secreted</location>
    </subcellularLocation>
</comment>
<evidence type="ECO:0000256" key="7">
    <source>
        <dbReference type="ARBA" id="ARBA00023180"/>
    </source>
</evidence>
<dbReference type="GO" id="GO:0009897">
    <property type="term" value="C:external side of plasma membrane"/>
    <property type="evidence" value="ECO:0007669"/>
    <property type="project" value="InterPro"/>
</dbReference>
<evidence type="ECO:0000256" key="4">
    <source>
        <dbReference type="ARBA" id="ARBA00022729"/>
    </source>
</evidence>
<dbReference type="Pfam" id="PF23267">
    <property type="entry name" value="ENOX1"/>
    <property type="match status" value="1"/>
</dbReference>
<feature type="coiled-coil region" evidence="9">
    <location>
        <begin position="1041"/>
        <end position="1101"/>
    </location>
</feature>
<dbReference type="Gene3D" id="3.30.70.330">
    <property type="match status" value="3"/>
</dbReference>
<name>A0A1J1J6B9_9DIPT</name>
<keyword evidence="7" id="KW-0325">Glycoprotein</keyword>
<dbReference type="OrthoDB" id="10039782at2759"/>
<sequence length="1992" mass="225251">MLLRSFRPKMSFNFNPLSGSIPQMHLLAPNSGSNSLNLLPKLLVAQQSSQMGKNSTQHRSYDFKNIHDGNVPSGTGPMELENPSEGQSSCDHHLNEGSCENINSNSELVFNGMMGIQPQSFMMLPSVMMDPSLLGIQQFPVLNLPTATVTSPENLKNSENQVVKEIIHCQNCTLIPPNPNQPPPTIRERPLGCKTCFVGGLPENITEAIIHEIFERCGEITTLRLSKKNFCHIRFTFEVSVDSAIYLSGYRVKIGNNNDPGNTGKLHVDYAQARDDQYEYECRQRQLQREQRHKEKDRSRSSSSPPLVVHFTDHEATSVSEKIKNDETFLKAVVTLITWLERGDCVKKNANIFYSMIQSTNSHIRRILNEKCQYEDELRDAKEKYHKQMIKMVEQYEHREEFTALVREMKNHLRSEGYQLSVTILPNVNSSLYLDVSATVNNIDWINLAAFDFQTPFRNKKEVDFPAPLYRPSERNSELNADYQVTDLIGRGFPSNKIVLGIPTHANVWSIEEDATATGVPPFQGNGPAPPGIQSKLEGILSYAEVCSKLTNPQNKDLKGENGPVRKVGDPSKRFGSYGFRLPDKDGEHGLWMGYEGPDTAGNKAAYVRAKNLGGVAIFDLTMDDFRGACSGPMELENPSEGQSSCDHHLNEGSCENINSNSELVFNGMMGIQPQSFMMLPSVMMDPSLLGIQQFPVLNLPTATVTSPENLKNSENQVVKEIIHCQNCPLIPPNPNQPPPTIRERPLGCKTCFVGGLPENITEAIIHEIFERCGEITTLRLSKKNFCHIRFTFEVSVDSAIYLSGYRVKIGNNNDPGNTGKLHVDYAQARDDQYEYECRQRQLQREQRHKEKDRSRSSSSPPLVVHFTDHEATSVSEKIKNDETFLKAVVTLITWLERGDCVKKNANIFYSMIQSTNSHIRRILNEKCQYEDELRDAKEKYHKQMIKMVEQFNQIEKVFNAASHKKVWDHFTKAQRKNIDSWCKQALEIRSYQLDEFVKENDEMDMSDDDNNSGSQSRKKMKLDNTRKKDETLFRHHDIKIEAESKENDRVDKDLKEKQIKVLQETIRNLQRKLIETNTKEKQNEAKINELEETIRESNVKELLLRTKIANARRCSISGASNTNDDASDSSSVAQLNNVDLVANESLLISLATTFLVIHPRGANIEAILAYIQQFVPSTNEHEVQDMLTKNERIFSFITNENERFKWFYNGLGKVTLTDIEAGLSQCTHLVYGWTGINEAKRVVSLNAHQDLDQGKSLFRLTTQLKRKFPGLKVLLGVGGDAQMEYDNWLDLLESSQKRIEFAYSAYDLVKTFDFDGIDLAFEFPKTKPKKIRSSVGSVWHSFKKTIGVAGNPVDPKSDEHREEFTALVREMKNSFRPEGYQLSVTILPNVNSSLYLDVSATVNNIDWINLAAFDFQTPFRNKKEVDFPAPLYRPSERNSELNADYQVTDLIGRGFPSNKIVLGIPTHANVWSIEEDATATGVPPFQGNGPAPPGIQSKLEGILSYAEVCSKLTNPQNKDLKGENGPVRKVGDPSKRFGSYGFRLPDKDGEHGLWMGYEDPDTAGNKAAYVRAKNLGGVAIFDLTMDDFRGACSGPMELENPSEGQSSCDHHLNEGSCENINSNSELVFNGMMGIQPQSFMMLPSVMMDPSLLGIQQFPVLNLPTATVTSPENLKNSENQVVKEIIHCQNCTLIPPNPNQPPPTIRERPLGCKTCFVGGLPENITEAIIHEIFERCGEITTLRLSKKNFCHIRFTFEVSVDSAIYLSGYRVKIGNNNDPGNTGKLHVDYAQARDDQYEYECRQRQLQREQRHKEKDRSRSSSSPPLVVHFTDHEATSVSEKIKNDETFLKAVVTLITWLERGDCVKKNANIFYSMIQSTNSHIRRILNEKCQYEDELRDAKEKYHKQMIKMVEQCDPSKRFGSYGFRLPDKDGEHGLWMGYEDPDTAGNKAAYVRAKNLGGVAIFDLTMDDFRGACSGDKFPILRGARYRLM</sequence>
<gene>
    <name evidence="13" type="ORF">CLUMA_CG020886</name>
</gene>
<dbReference type="SUPFAM" id="SSF54928">
    <property type="entry name" value="RNA-binding domain, RBD"/>
    <property type="match status" value="3"/>
</dbReference>
<dbReference type="PANTHER" id="PTHR16001:SF4">
    <property type="entry name" value="ECTO-NOX DISULFIDE-THIOL EXCHANGER 1-LIKE PROTEIN"/>
    <property type="match status" value="1"/>
</dbReference>
<dbReference type="InterPro" id="IPR011583">
    <property type="entry name" value="Chitinase_II/V-like_cat"/>
</dbReference>
<evidence type="ECO:0000313" key="14">
    <source>
        <dbReference type="Proteomes" id="UP000183832"/>
    </source>
</evidence>
<feature type="domain" description="RRM" evidence="11">
    <location>
        <begin position="750"/>
        <end position="829"/>
    </location>
</feature>
<dbReference type="GO" id="GO:0007624">
    <property type="term" value="P:ultradian rhythm"/>
    <property type="evidence" value="ECO:0007669"/>
    <property type="project" value="InterPro"/>
</dbReference>
<feature type="domain" description="RRM" evidence="11">
    <location>
        <begin position="194"/>
        <end position="273"/>
    </location>
</feature>
<dbReference type="InterPro" id="IPR000504">
    <property type="entry name" value="RRM_dom"/>
</dbReference>
<dbReference type="Proteomes" id="UP000183832">
    <property type="component" value="Unassembled WGS sequence"/>
</dbReference>
<dbReference type="Pfam" id="PF00704">
    <property type="entry name" value="Glyco_hydro_18"/>
    <property type="match status" value="3"/>
</dbReference>
<feature type="domain" description="GH18" evidence="12">
    <location>
        <begin position="241"/>
        <end position="647"/>
    </location>
</feature>
<evidence type="ECO:0000256" key="3">
    <source>
        <dbReference type="ARBA" id="ARBA00022525"/>
    </source>
</evidence>
<dbReference type="InterPro" id="IPR035979">
    <property type="entry name" value="RBD_domain_sf"/>
</dbReference>
<dbReference type="GO" id="GO:0005975">
    <property type="term" value="P:carbohydrate metabolic process"/>
    <property type="evidence" value="ECO:0007669"/>
    <property type="project" value="InterPro"/>
</dbReference>